<dbReference type="CTD" id="20319343"/>
<dbReference type="InterPro" id="IPR047266">
    <property type="entry name" value="KMT5A-like_SET"/>
</dbReference>
<feature type="domain" description="SET" evidence="14">
    <location>
        <begin position="250"/>
        <end position="372"/>
    </location>
</feature>
<dbReference type="GO" id="GO:0006357">
    <property type="term" value="P:regulation of transcription by RNA polymerase II"/>
    <property type="evidence" value="ECO:0007669"/>
    <property type="project" value="TreeGrafter"/>
</dbReference>
<dbReference type="KEGG" id="ovi:T265_05161"/>
<keyword evidence="8" id="KW-0156">Chromatin regulator</keyword>
<evidence type="ECO:0000256" key="12">
    <source>
        <dbReference type="ARBA" id="ARBA00047784"/>
    </source>
</evidence>
<evidence type="ECO:0000256" key="7">
    <source>
        <dbReference type="ARBA" id="ARBA00022691"/>
    </source>
</evidence>
<comment type="catalytic activity">
    <reaction evidence="12">
        <text>L-lysyl(20)-[histone H4] + S-adenosyl-L-methionine = N(6)-methyl-L-lysyl(20)-[histone H4] + S-adenosyl-L-homocysteine + H(+)</text>
        <dbReference type="Rhea" id="RHEA:60344"/>
        <dbReference type="Rhea" id="RHEA-COMP:15554"/>
        <dbReference type="Rhea" id="RHEA-COMP:15555"/>
        <dbReference type="ChEBI" id="CHEBI:15378"/>
        <dbReference type="ChEBI" id="CHEBI:29969"/>
        <dbReference type="ChEBI" id="CHEBI:57856"/>
        <dbReference type="ChEBI" id="CHEBI:59789"/>
        <dbReference type="ChEBI" id="CHEBI:61929"/>
        <dbReference type="EC" id="2.1.1.361"/>
    </reaction>
</comment>
<dbReference type="Pfam" id="PF00856">
    <property type="entry name" value="SET"/>
    <property type="match status" value="1"/>
</dbReference>
<comment type="subcellular location">
    <subcellularLocation>
        <location evidence="2">Chromosome</location>
    </subcellularLocation>
    <subcellularLocation>
        <location evidence="1">Nucleus</location>
    </subcellularLocation>
</comment>
<dbReference type="GO" id="GO:0140944">
    <property type="term" value="F:histone H4K20 monomethyltransferase activity"/>
    <property type="evidence" value="ECO:0007669"/>
    <property type="project" value="UniProtKB-EC"/>
</dbReference>
<dbReference type="Proteomes" id="UP000054324">
    <property type="component" value="Unassembled WGS sequence"/>
</dbReference>
<evidence type="ECO:0000256" key="9">
    <source>
        <dbReference type="ARBA" id="ARBA00023015"/>
    </source>
</evidence>
<evidence type="ECO:0000256" key="8">
    <source>
        <dbReference type="ARBA" id="ARBA00022853"/>
    </source>
</evidence>
<dbReference type="Gene3D" id="2.170.270.10">
    <property type="entry name" value="SET domain"/>
    <property type="match status" value="1"/>
</dbReference>
<dbReference type="InterPro" id="IPR001214">
    <property type="entry name" value="SET_dom"/>
</dbReference>
<evidence type="ECO:0000256" key="1">
    <source>
        <dbReference type="ARBA" id="ARBA00004123"/>
    </source>
</evidence>
<dbReference type="OrthoDB" id="5560686at2759"/>
<dbReference type="CDD" id="cd10528">
    <property type="entry name" value="SET_SETD8"/>
    <property type="match status" value="1"/>
</dbReference>
<accession>A0A075AFL3</accession>
<dbReference type="PANTHER" id="PTHR46167">
    <property type="entry name" value="N-LYSINE METHYLTRANSFERASE KMT5A"/>
    <property type="match status" value="1"/>
</dbReference>
<sequence>MALAEKRRHPHYWHMADGGSPHLDNAKPHCISTPRVTKSSQAPIDGCEPSTTPAGDRSSGSLRQTTLCFSFIQSKDDDEVTVPMRDEDTQDNVEKSEEKPFQKSKKKTTTHGAVIPRDISEQDVSTISSPDIRLRRDTKQTLLPTKLTSSRQNGAAEIRVQKSSRVRSVDARPCPNSTRQLPRTKAASVSPKKNLPVEKIADTQRRTSAEKRQTKLTAYGIRRTARQYEKDKEREREINVLTSIRDEVESGMKIIITEEKGRGIVATRVFQEGEFVVEYAGDLIPEKIAKKREMEYKRDPSIGSYMFYFVHNGQRYCVDATQETPRLGRLINHSRLHPNCHVKVIPLDGIPRLVLFAKQMILPGEELLYDYGDRDKETLEAHPWLKT</sequence>
<keyword evidence="7" id="KW-0949">S-adenosyl-L-methionine</keyword>
<organism evidence="15 16">
    <name type="scientific">Opisthorchis viverrini</name>
    <name type="common">Southeast Asian liver fluke</name>
    <dbReference type="NCBI Taxonomy" id="6198"/>
    <lineage>
        <taxon>Eukaryota</taxon>
        <taxon>Metazoa</taxon>
        <taxon>Spiralia</taxon>
        <taxon>Lophotrochozoa</taxon>
        <taxon>Platyhelminthes</taxon>
        <taxon>Trematoda</taxon>
        <taxon>Digenea</taxon>
        <taxon>Opisthorchiida</taxon>
        <taxon>Opisthorchiata</taxon>
        <taxon>Opisthorchiidae</taxon>
        <taxon>Opisthorchis</taxon>
    </lineage>
</organism>
<dbReference type="AlphaFoldDB" id="A0A075AFL3"/>
<dbReference type="RefSeq" id="XP_009168357.1">
    <property type="nucleotide sequence ID" value="XM_009170093.1"/>
</dbReference>
<feature type="region of interest" description="Disordered" evidence="13">
    <location>
        <begin position="1"/>
        <end position="61"/>
    </location>
</feature>
<evidence type="ECO:0000256" key="5">
    <source>
        <dbReference type="ARBA" id="ARBA00022603"/>
    </source>
</evidence>
<keyword evidence="16" id="KW-1185">Reference proteome</keyword>
<keyword evidence="5" id="KW-0489">Methyltransferase</keyword>
<feature type="compositionally biased region" description="Basic and acidic residues" evidence="13">
    <location>
        <begin position="84"/>
        <end position="101"/>
    </location>
</feature>
<dbReference type="PROSITE" id="PS50280">
    <property type="entry name" value="SET"/>
    <property type="match status" value="1"/>
</dbReference>
<evidence type="ECO:0000256" key="2">
    <source>
        <dbReference type="ARBA" id="ARBA00004286"/>
    </source>
</evidence>
<feature type="region of interest" description="Disordered" evidence="13">
    <location>
        <begin position="79"/>
        <end position="111"/>
    </location>
</feature>
<dbReference type="GO" id="GO:0005634">
    <property type="term" value="C:nucleus"/>
    <property type="evidence" value="ECO:0007669"/>
    <property type="project" value="UniProtKB-SubCell"/>
</dbReference>
<dbReference type="GeneID" id="20319343"/>
<keyword evidence="9" id="KW-0805">Transcription regulation</keyword>
<dbReference type="InterPro" id="IPR046341">
    <property type="entry name" value="SET_dom_sf"/>
</dbReference>
<feature type="compositionally biased region" description="Basic residues" evidence="13">
    <location>
        <begin position="1"/>
        <end position="12"/>
    </location>
</feature>
<dbReference type="SMART" id="SM00317">
    <property type="entry name" value="SET"/>
    <property type="match status" value="1"/>
</dbReference>
<reference evidence="15 16" key="1">
    <citation type="submission" date="2013-11" db="EMBL/GenBank/DDBJ databases">
        <title>Opisthorchis viverrini - life in the bile duct.</title>
        <authorList>
            <person name="Young N.D."/>
            <person name="Nagarajan N."/>
            <person name="Lin S.J."/>
            <person name="Korhonen P.K."/>
            <person name="Jex A.R."/>
            <person name="Hall R.S."/>
            <person name="Safavi-Hemami H."/>
            <person name="Kaewkong W."/>
            <person name="Bertrand D."/>
            <person name="Gao S."/>
            <person name="Seet Q."/>
            <person name="Wongkham S."/>
            <person name="Teh B.T."/>
            <person name="Wongkham C."/>
            <person name="Intapan P.M."/>
            <person name="Maleewong W."/>
            <person name="Yang X."/>
            <person name="Hu M."/>
            <person name="Wang Z."/>
            <person name="Hofmann A."/>
            <person name="Sternberg P.W."/>
            <person name="Tan P."/>
            <person name="Wang J."/>
            <person name="Gasser R.B."/>
        </authorList>
    </citation>
    <scope>NUCLEOTIDE SEQUENCE [LARGE SCALE GENOMIC DNA]</scope>
</reference>
<keyword evidence="10" id="KW-0804">Transcription</keyword>
<evidence type="ECO:0000256" key="13">
    <source>
        <dbReference type="SAM" id="MobiDB-lite"/>
    </source>
</evidence>
<evidence type="ECO:0000256" key="10">
    <source>
        <dbReference type="ARBA" id="ARBA00023163"/>
    </source>
</evidence>
<dbReference type="PANTHER" id="PTHR46167:SF1">
    <property type="entry name" value="N-LYSINE METHYLTRANSFERASE KMT5A"/>
    <property type="match status" value="1"/>
</dbReference>
<dbReference type="GO" id="GO:0043516">
    <property type="term" value="P:regulation of DNA damage response, signal transduction by p53 class mediator"/>
    <property type="evidence" value="ECO:0007669"/>
    <property type="project" value="TreeGrafter"/>
</dbReference>
<dbReference type="EC" id="2.1.1.361" evidence="3"/>
<evidence type="ECO:0000259" key="14">
    <source>
        <dbReference type="PROSITE" id="PS50280"/>
    </source>
</evidence>
<feature type="compositionally biased region" description="Polar residues" evidence="13">
    <location>
        <begin position="49"/>
        <end position="61"/>
    </location>
</feature>
<dbReference type="PROSITE" id="PS51571">
    <property type="entry name" value="SAM_MT43_PR_SET"/>
    <property type="match status" value="1"/>
</dbReference>
<evidence type="ECO:0000256" key="6">
    <source>
        <dbReference type="ARBA" id="ARBA00022679"/>
    </source>
</evidence>
<proteinExistence type="predicted"/>
<dbReference type="STRING" id="6198.A0A075AFL3"/>
<evidence type="ECO:0000313" key="15">
    <source>
        <dbReference type="EMBL" id="KER27879.1"/>
    </source>
</evidence>
<evidence type="ECO:0000313" key="16">
    <source>
        <dbReference type="Proteomes" id="UP000054324"/>
    </source>
</evidence>
<dbReference type="InterPro" id="IPR016858">
    <property type="entry name" value="KMT5A-like"/>
</dbReference>
<feature type="region of interest" description="Disordered" evidence="13">
    <location>
        <begin position="148"/>
        <end position="191"/>
    </location>
</feature>
<dbReference type="SUPFAM" id="SSF82199">
    <property type="entry name" value="SET domain"/>
    <property type="match status" value="1"/>
</dbReference>
<dbReference type="InterPro" id="IPR051760">
    <property type="entry name" value="KMT5A"/>
</dbReference>
<evidence type="ECO:0000256" key="4">
    <source>
        <dbReference type="ARBA" id="ARBA00022454"/>
    </source>
</evidence>
<gene>
    <name evidence="15" type="ORF">T265_05161</name>
</gene>
<name>A0A075AFL3_OPIVI</name>
<protein>
    <recommendedName>
        <fullName evidence="3">[histone H4]-lysine(20) N-methyltransferase</fullName>
        <ecNumber evidence="3">2.1.1.361</ecNumber>
    </recommendedName>
</protein>
<keyword evidence="6" id="KW-0808">Transferase</keyword>
<dbReference type="GO" id="GO:0005700">
    <property type="term" value="C:polytene chromosome"/>
    <property type="evidence" value="ECO:0007669"/>
    <property type="project" value="TreeGrafter"/>
</dbReference>
<keyword evidence="11" id="KW-0539">Nucleus</keyword>
<dbReference type="GO" id="GO:0032259">
    <property type="term" value="P:methylation"/>
    <property type="evidence" value="ECO:0007669"/>
    <property type="project" value="UniProtKB-KW"/>
</dbReference>
<dbReference type="EMBL" id="KL596712">
    <property type="protein sequence ID" value="KER27879.1"/>
    <property type="molecule type" value="Genomic_DNA"/>
</dbReference>
<evidence type="ECO:0000256" key="3">
    <source>
        <dbReference type="ARBA" id="ARBA00012187"/>
    </source>
</evidence>
<evidence type="ECO:0000256" key="11">
    <source>
        <dbReference type="ARBA" id="ARBA00023242"/>
    </source>
</evidence>
<keyword evidence="4" id="KW-0158">Chromosome</keyword>